<evidence type="ECO:0000259" key="8">
    <source>
        <dbReference type="PROSITE" id="PS51396"/>
    </source>
</evidence>
<dbReference type="Proteomes" id="UP001187531">
    <property type="component" value="Unassembled WGS sequence"/>
</dbReference>
<dbReference type="Gene3D" id="3.10.20.870">
    <property type="entry name" value="PFU (PLAA family ubiquitin binding), C-terminal domain"/>
    <property type="match status" value="1"/>
</dbReference>
<feature type="repeat" description="WD" evidence="6">
    <location>
        <begin position="283"/>
        <end position="322"/>
    </location>
</feature>
<evidence type="ECO:0000256" key="2">
    <source>
        <dbReference type="ARBA" id="ARBA00008495"/>
    </source>
</evidence>
<feature type="repeat" description="WD" evidence="6">
    <location>
        <begin position="10"/>
        <end position="53"/>
    </location>
</feature>
<sequence>MESYKLRAQCQGHSGDVRSVDVQRLGNDESFASGSRDKYMRIWKLGDNSINRIFQSELHQKYIGAVVWTSSENVATACQDGFVRIFTHSEEMPFQSFKAHSENEAIYLFFIGCDIQTPEPFVTISCVYMCFYLFHGVKQFFVCHKSHWKIKSNINSFNKFTEGIWQLVSCIEYSATNKLLITGSWDKTAKVWEENQCIYELKGHSAAVWCVAVVEDVDSMYVLTGSADKKIFLWKKDCCVQKYEGHTDAVRSLLVLSSNEFLSASNDASIKHWSIKGDCIATYYSHENYIYSLTQLSNGFASCGEDRSVRIWQFQRKDLKRQAECIQIIRHPAISVWTVGSFSNDDIVTGSSDGILRIFSKDVSRQAAEDVQMAFQDEVIKVEVAVQQQNDEIDIKNLPGPESLLEPGTRDSQFKIINENNERICYSWSASKQEWEKIGNVVGVNDKNKQCSSGKEYMGKRYDFVFDVDVQEGLPPIQLPFNEGDDPYMAAQKFLTENELSQHFLDEVANFIIKNSNWNATKLQSSSSSSYVDPFTGAGRYVPSGNAATTTSASKYFPQTNPVRIEQANIKGIVAKLKDFNAKLPSELSVTSDALDSLEGLMLGTSETNADRLLAILATTMHWPNEYIFPVLDLLRLAVIEENFTQKLVDTLTPLGLTELLKKYFIPSAGVVNVMLSTRIIANLLTSTIGKKIILPEVDTILLTVIDIIENCKNSSDSQRKQLNIALSTVLLNISVLNMQHDFSMETKASMLDIIRSLLENCSDQESQFRILVALGTMLQEGRMKLVALSLEFTPLLNNLKKVSDPEKLGHCAEDLLKALGV</sequence>
<dbReference type="InterPro" id="IPR015155">
    <property type="entry name" value="PFU"/>
</dbReference>
<dbReference type="InterPro" id="IPR020472">
    <property type="entry name" value="WD40_PAC1"/>
</dbReference>
<dbReference type="GO" id="GO:0005634">
    <property type="term" value="C:nucleus"/>
    <property type="evidence" value="ECO:0007669"/>
    <property type="project" value="TreeGrafter"/>
</dbReference>
<keyword evidence="5" id="KW-0677">Repeat</keyword>
<dbReference type="PROSITE" id="PS50082">
    <property type="entry name" value="WD_REPEATS_2"/>
    <property type="match status" value="5"/>
</dbReference>
<dbReference type="PROSITE" id="PS51394">
    <property type="entry name" value="PFU"/>
    <property type="match status" value="1"/>
</dbReference>
<dbReference type="PROSITE" id="PS50294">
    <property type="entry name" value="WD_REPEATS_REGION"/>
    <property type="match status" value="1"/>
</dbReference>
<accession>A0AA88KTB7</accession>
<evidence type="ECO:0000313" key="10">
    <source>
        <dbReference type="Proteomes" id="UP001187531"/>
    </source>
</evidence>
<dbReference type="GO" id="GO:0010992">
    <property type="term" value="P:ubiquitin recycling"/>
    <property type="evidence" value="ECO:0007669"/>
    <property type="project" value="TreeGrafter"/>
</dbReference>
<dbReference type="Gene3D" id="2.130.10.10">
    <property type="entry name" value="YVTN repeat-like/Quinoprotein amine dehydrogenase"/>
    <property type="match status" value="2"/>
</dbReference>
<gene>
    <name evidence="9" type="ORF">QYM36_020074</name>
</gene>
<evidence type="ECO:0000256" key="5">
    <source>
        <dbReference type="ARBA" id="ARBA00022737"/>
    </source>
</evidence>
<comment type="similarity">
    <text evidence="2">Belongs to the WD repeat PLAP family.</text>
</comment>
<keyword evidence="3" id="KW-0963">Cytoplasm</keyword>
<protein>
    <recommendedName>
        <fullName evidence="11">Phospholipase A-2-activating protein</fullName>
    </recommendedName>
</protein>
<comment type="caution">
    <text evidence="9">The sequence shown here is derived from an EMBL/GenBank/DDBJ whole genome shotgun (WGS) entry which is preliminary data.</text>
</comment>
<feature type="repeat" description="WD" evidence="6">
    <location>
        <begin position="201"/>
        <end position="235"/>
    </location>
</feature>
<name>A0AA88KTB7_ARTSF</name>
<dbReference type="PRINTS" id="PR00320">
    <property type="entry name" value="GPROTEINBRPT"/>
</dbReference>
<feature type="repeat" description="WD" evidence="6">
    <location>
        <begin position="243"/>
        <end position="276"/>
    </location>
</feature>
<dbReference type="GO" id="GO:0043130">
    <property type="term" value="F:ubiquitin binding"/>
    <property type="evidence" value="ECO:0007669"/>
    <property type="project" value="TreeGrafter"/>
</dbReference>
<dbReference type="InterPro" id="IPR038122">
    <property type="entry name" value="PFU_sf"/>
</dbReference>
<dbReference type="Pfam" id="PF09070">
    <property type="entry name" value="PFU"/>
    <property type="match status" value="1"/>
</dbReference>
<dbReference type="PANTHER" id="PTHR19849">
    <property type="entry name" value="PHOSPHOLIPASE A-2-ACTIVATING PROTEIN"/>
    <property type="match status" value="1"/>
</dbReference>
<evidence type="ECO:0000259" key="7">
    <source>
        <dbReference type="PROSITE" id="PS51394"/>
    </source>
</evidence>
<dbReference type="InterPro" id="IPR013535">
    <property type="entry name" value="PUL_dom"/>
</dbReference>
<evidence type="ECO:0000256" key="1">
    <source>
        <dbReference type="ARBA" id="ARBA00004496"/>
    </source>
</evidence>
<dbReference type="PANTHER" id="PTHR19849:SF0">
    <property type="entry name" value="PHOSPHOLIPASE A-2-ACTIVATING PROTEIN"/>
    <property type="match status" value="1"/>
</dbReference>
<feature type="domain" description="PUL" evidence="8">
    <location>
        <begin position="555"/>
        <end position="819"/>
    </location>
</feature>
<dbReference type="GO" id="GO:0005737">
    <property type="term" value="C:cytoplasm"/>
    <property type="evidence" value="ECO:0007669"/>
    <property type="project" value="UniProtKB-SubCell"/>
</dbReference>
<dbReference type="InterPro" id="IPR011989">
    <property type="entry name" value="ARM-like"/>
</dbReference>
<organism evidence="9 10">
    <name type="scientific">Artemia franciscana</name>
    <name type="common">Brine shrimp</name>
    <name type="synonym">Artemia sanfranciscana</name>
    <dbReference type="NCBI Taxonomy" id="6661"/>
    <lineage>
        <taxon>Eukaryota</taxon>
        <taxon>Metazoa</taxon>
        <taxon>Ecdysozoa</taxon>
        <taxon>Arthropoda</taxon>
        <taxon>Crustacea</taxon>
        <taxon>Branchiopoda</taxon>
        <taxon>Anostraca</taxon>
        <taxon>Artemiidae</taxon>
        <taxon>Artemia</taxon>
    </lineage>
</organism>
<evidence type="ECO:0000256" key="3">
    <source>
        <dbReference type="ARBA" id="ARBA00022490"/>
    </source>
</evidence>
<proteinExistence type="inferred from homology"/>
<evidence type="ECO:0000256" key="4">
    <source>
        <dbReference type="ARBA" id="ARBA00022574"/>
    </source>
</evidence>
<dbReference type="Gene3D" id="1.25.10.10">
    <property type="entry name" value="Leucine-rich Repeat Variant"/>
    <property type="match status" value="1"/>
</dbReference>
<reference evidence="9" key="1">
    <citation type="submission" date="2023-07" db="EMBL/GenBank/DDBJ databases">
        <title>Chromosome-level genome assembly of Artemia franciscana.</title>
        <authorList>
            <person name="Jo E."/>
        </authorList>
    </citation>
    <scope>NUCLEOTIDE SEQUENCE</scope>
    <source>
        <tissue evidence="9">Whole body</tissue>
    </source>
</reference>
<dbReference type="SMART" id="SM00320">
    <property type="entry name" value="WD40"/>
    <property type="match status" value="7"/>
</dbReference>
<dbReference type="Pfam" id="PF08324">
    <property type="entry name" value="PUL"/>
    <property type="match status" value="1"/>
</dbReference>
<evidence type="ECO:0008006" key="11">
    <source>
        <dbReference type="Google" id="ProtNLM"/>
    </source>
</evidence>
<dbReference type="PROSITE" id="PS51396">
    <property type="entry name" value="PUL"/>
    <property type="match status" value="1"/>
</dbReference>
<feature type="repeat" description="WD" evidence="6">
    <location>
        <begin position="168"/>
        <end position="193"/>
    </location>
</feature>
<dbReference type="CDD" id="cd00200">
    <property type="entry name" value="WD40"/>
    <property type="match status" value="1"/>
</dbReference>
<evidence type="ECO:0000256" key="6">
    <source>
        <dbReference type="PROSITE-ProRule" id="PRU00221"/>
    </source>
</evidence>
<comment type="subcellular location">
    <subcellularLocation>
        <location evidence="1">Cytoplasm</location>
    </subcellularLocation>
</comment>
<dbReference type="AlphaFoldDB" id="A0AA88KTB7"/>
<evidence type="ECO:0000313" key="9">
    <source>
        <dbReference type="EMBL" id="KAK2701264.1"/>
    </source>
</evidence>
<dbReference type="EMBL" id="JAVRJZ010006471">
    <property type="protein sequence ID" value="KAK2701264.1"/>
    <property type="molecule type" value="Genomic_DNA"/>
</dbReference>
<dbReference type="Pfam" id="PF00400">
    <property type="entry name" value="WD40"/>
    <property type="match status" value="5"/>
</dbReference>
<dbReference type="InterPro" id="IPR001680">
    <property type="entry name" value="WD40_rpt"/>
</dbReference>
<dbReference type="InterPro" id="IPR015943">
    <property type="entry name" value="WD40/YVTN_repeat-like_dom_sf"/>
</dbReference>
<dbReference type="GO" id="GO:0043161">
    <property type="term" value="P:proteasome-mediated ubiquitin-dependent protein catabolic process"/>
    <property type="evidence" value="ECO:0007669"/>
    <property type="project" value="TreeGrafter"/>
</dbReference>
<keyword evidence="10" id="KW-1185">Reference proteome</keyword>
<dbReference type="InterPro" id="IPR036322">
    <property type="entry name" value="WD40_repeat_dom_sf"/>
</dbReference>
<keyword evidence="4 6" id="KW-0853">WD repeat</keyword>
<dbReference type="SUPFAM" id="SSF50978">
    <property type="entry name" value="WD40 repeat-like"/>
    <property type="match status" value="1"/>
</dbReference>
<feature type="domain" description="PFU" evidence="7">
    <location>
        <begin position="427"/>
        <end position="526"/>
    </location>
</feature>